<evidence type="ECO:0000313" key="2">
    <source>
        <dbReference type="Proteomes" id="UP000515240"/>
    </source>
</evidence>
<dbReference type="AlphaFoldDB" id="A0A7G5EBH2"/>
<evidence type="ECO:0000313" key="1">
    <source>
        <dbReference type="EMBL" id="QMV71347.1"/>
    </source>
</evidence>
<name>A0A7G5EBH2_9BURK</name>
<organism evidence="1 2">
    <name type="scientific">Comamonas piscis</name>
    <dbReference type="NCBI Taxonomy" id="1562974"/>
    <lineage>
        <taxon>Bacteria</taxon>
        <taxon>Pseudomonadati</taxon>
        <taxon>Pseudomonadota</taxon>
        <taxon>Betaproteobacteria</taxon>
        <taxon>Burkholderiales</taxon>
        <taxon>Comamonadaceae</taxon>
        <taxon>Comamonas</taxon>
    </lineage>
</organism>
<dbReference type="RefSeq" id="WP_182328418.1">
    <property type="nucleotide sequence ID" value="NZ_CP058554.1"/>
</dbReference>
<sequence>MVITLNPLLKVSAGQWNTLVNFASALCGLPDQICIGTNTQLPDGGQDALFQLDVELNGSNSIFA</sequence>
<proteinExistence type="predicted"/>
<reference evidence="1 2" key="1">
    <citation type="journal article" date="2020" name="G3 (Bethesda)">
        <title>CeMbio - The Caenorhabditis elegans Microbiome Resource.</title>
        <authorList>
            <person name="Dirksen P."/>
            <person name="Assie A."/>
            <person name="Zimmermann J."/>
            <person name="Zhang F."/>
            <person name="Tietje A.M."/>
            <person name="Marsh S.A."/>
            <person name="Felix M.A."/>
            <person name="Shapira M."/>
            <person name="Kaleta C."/>
            <person name="Schulenburg H."/>
            <person name="Samuel B."/>
        </authorList>
    </citation>
    <scope>NUCLEOTIDE SEQUENCE [LARGE SCALE GENOMIC DNA]</scope>
    <source>
        <strain evidence="1 2">BIGb0172</strain>
    </source>
</reference>
<dbReference type="KEGG" id="cpis:HS961_10350"/>
<dbReference type="Proteomes" id="UP000515240">
    <property type="component" value="Chromosome"/>
</dbReference>
<accession>A0A7G5EBH2</accession>
<keyword evidence="2" id="KW-1185">Reference proteome</keyword>
<protein>
    <submittedName>
        <fullName evidence="1">Uncharacterized protein</fullName>
    </submittedName>
</protein>
<gene>
    <name evidence="1" type="ORF">HS961_10350</name>
</gene>
<dbReference type="EMBL" id="CP058554">
    <property type="protein sequence ID" value="QMV71347.1"/>
    <property type="molecule type" value="Genomic_DNA"/>
</dbReference>